<protein>
    <recommendedName>
        <fullName evidence="3">Ubiquitin-activating enzyme E1 FCCH domain-containing protein</fullName>
    </recommendedName>
</protein>
<accession>A0A2A5C5K3</accession>
<evidence type="ECO:0008006" key="3">
    <source>
        <dbReference type="Google" id="ProtNLM"/>
    </source>
</evidence>
<reference evidence="2" key="1">
    <citation type="submission" date="2017-08" db="EMBL/GenBank/DDBJ databases">
        <title>A dynamic microbial community with high functional redundancy inhabits the cold, oxic subseafloor aquifer.</title>
        <authorList>
            <person name="Tully B.J."/>
            <person name="Wheat C.G."/>
            <person name="Glazer B.T."/>
            <person name="Huber J.A."/>
        </authorList>
    </citation>
    <scope>NUCLEOTIDE SEQUENCE [LARGE SCALE GENOMIC DNA]</scope>
</reference>
<evidence type="ECO:0000313" key="1">
    <source>
        <dbReference type="EMBL" id="PCJ39144.1"/>
    </source>
</evidence>
<dbReference type="AlphaFoldDB" id="A0A2A5C5K3"/>
<sequence length="694" mass="74898">MTIPQLAQPKFDYIPFTGGYDTESRPWNIEPGKLRETQNYEIGINNQGYIDIQGYEIFDGRPSPSDSEYSILDVTITGSFSTGDTITQLVSAATAVVLNVDTSGTPDFLVIARITGTFDATNDLQVSSVTEGTASSLAKKSGAATAKLHGQNLNLAADEFRGDIAAVPGSGAILGLYQLNDVWYAFRNNTGGTATDLYKSSSSGWTSVALGRELSFTSAGTYVIAEDDVITGATSAATATITRVVIESGSFAAGDAAGRLIFASQTGTFQSENLDVGANLNVATISADSSAITLSASGRYEMVKANFGGDTGTLRIYGCDRVNQGFEFDGTVYVPIATGMTTDTPNHVIVHKNHLFFAFSGSAQHSGIANPYIFDPIFGAAELAVGDTITGFMSEPGSEDSGALGIYSRDTIHMLYGTSAADWNLVKYRNELGAFAHSIQQFGRTMYLDDRGITTLSTVLAHGNFQQATISRHIQSFLNTKKTLINASCIARDKNQYRVFFTDKTGLYITSYLDAQGNEVVGMMPILFVDTVDAIASLEDSTGKEEIMFGSSDGKVYQLDKGTSFDGDNILAVLTTHVNFAKSIRWNKKYLGITIEANGDGYAEFVMTTEVGYGTVDLPQPSSQTEVLDFSSTIWDNFTWDQFFWDGVTLSPSNLKLEGSGENISITIKKDSDYFDPINLTGAMIRYAHRRQLR</sequence>
<dbReference type="Proteomes" id="UP000228987">
    <property type="component" value="Unassembled WGS sequence"/>
</dbReference>
<name>A0A2A5C5K3_9GAMM</name>
<comment type="caution">
    <text evidence="1">The sequence shown here is derived from an EMBL/GenBank/DDBJ whole genome shotgun (WGS) entry which is preliminary data.</text>
</comment>
<evidence type="ECO:0000313" key="2">
    <source>
        <dbReference type="Proteomes" id="UP000228987"/>
    </source>
</evidence>
<dbReference type="EMBL" id="NVWI01000018">
    <property type="protein sequence ID" value="PCJ39144.1"/>
    <property type="molecule type" value="Genomic_DNA"/>
</dbReference>
<proteinExistence type="predicted"/>
<gene>
    <name evidence="1" type="ORF">COA71_14605</name>
</gene>
<organism evidence="1 2">
    <name type="scientific">SAR86 cluster bacterium</name>
    <dbReference type="NCBI Taxonomy" id="2030880"/>
    <lineage>
        <taxon>Bacteria</taxon>
        <taxon>Pseudomonadati</taxon>
        <taxon>Pseudomonadota</taxon>
        <taxon>Gammaproteobacteria</taxon>
        <taxon>SAR86 cluster</taxon>
    </lineage>
</organism>